<keyword evidence="5 9" id="KW-1133">Transmembrane helix</keyword>
<dbReference type="GO" id="GO:0009103">
    <property type="term" value="P:lipopolysaccharide biosynthetic process"/>
    <property type="evidence" value="ECO:0007669"/>
    <property type="project" value="TreeGrafter"/>
</dbReference>
<feature type="transmembrane region" description="Helical" evidence="9">
    <location>
        <begin position="120"/>
        <end position="138"/>
    </location>
</feature>
<feature type="transmembrane region" description="Helical" evidence="9">
    <location>
        <begin position="344"/>
        <end position="362"/>
    </location>
</feature>
<accession>A0A9X1QN32</accession>
<keyword evidence="2" id="KW-1003">Cell membrane</keyword>
<evidence type="ECO:0000256" key="8">
    <source>
        <dbReference type="SAM" id="MobiDB-lite"/>
    </source>
</evidence>
<dbReference type="PANTHER" id="PTHR23028">
    <property type="entry name" value="ACETYLTRANSFERASE"/>
    <property type="match status" value="1"/>
</dbReference>
<dbReference type="GO" id="GO:0005886">
    <property type="term" value="C:plasma membrane"/>
    <property type="evidence" value="ECO:0007669"/>
    <property type="project" value="UniProtKB-SubCell"/>
</dbReference>
<feature type="transmembrane region" description="Helical" evidence="9">
    <location>
        <begin position="309"/>
        <end position="332"/>
    </location>
</feature>
<evidence type="ECO:0000256" key="1">
    <source>
        <dbReference type="ARBA" id="ARBA00004651"/>
    </source>
</evidence>
<feature type="compositionally biased region" description="Low complexity" evidence="8">
    <location>
        <begin position="8"/>
        <end position="17"/>
    </location>
</feature>
<dbReference type="AlphaFoldDB" id="A0A9X1QN32"/>
<feature type="compositionally biased region" description="Basic residues" evidence="8">
    <location>
        <begin position="36"/>
        <end position="49"/>
    </location>
</feature>
<evidence type="ECO:0000313" key="12">
    <source>
        <dbReference type="Proteomes" id="UP001139336"/>
    </source>
</evidence>
<reference evidence="11" key="1">
    <citation type="submission" date="2022-01" db="EMBL/GenBank/DDBJ databases">
        <title>Corynebacterium sp. nov isolated from isolated from the feces of the greater white-fronted geese (Anser albifrons) at Poyang Lake, PR China.</title>
        <authorList>
            <person name="Liu Q."/>
        </authorList>
    </citation>
    <scope>NUCLEOTIDE SEQUENCE</scope>
    <source>
        <strain evidence="11">JCM 32435</strain>
    </source>
</reference>
<dbReference type="InterPro" id="IPR036514">
    <property type="entry name" value="SGNH_hydro_sf"/>
</dbReference>
<feature type="region of interest" description="Disordered" evidence="8">
    <location>
        <begin position="470"/>
        <end position="490"/>
    </location>
</feature>
<dbReference type="SUPFAM" id="SSF52266">
    <property type="entry name" value="SGNH hydrolase"/>
    <property type="match status" value="1"/>
</dbReference>
<evidence type="ECO:0000256" key="4">
    <source>
        <dbReference type="ARBA" id="ARBA00022692"/>
    </source>
</evidence>
<dbReference type="RefSeq" id="WP_236118192.1">
    <property type="nucleotide sequence ID" value="NZ_JAKGSI010000002.1"/>
</dbReference>
<keyword evidence="6 9" id="KW-0472">Membrane</keyword>
<feature type="domain" description="Acyltransferase 3" evidence="10">
    <location>
        <begin position="53"/>
        <end position="399"/>
    </location>
</feature>
<dbReference type="CDD" id="cd01840">
    <property type="entry name" value="SGNH_hydrolase_yrhL_like"/>
    <property type="match status" value="1"/>
</dbReference>
<feature type="transmembrane region" description="Helical" evidence="9">
    <location>
        <begin position="285"/>
        <end position="303"/>
    </location>
</feature>
<comment type="subcellular location">
    <subcellularLocation>
        <location evidence="1">Cell membrane</location>
        <topology evidence="1">Multi-pass membrane protein</topology>
    </subcellularLocation>
</comment>
<keyword evidence="3" id="KW-0808">Transferase</keyword>
<evidence type="ECO:0000313" key="11">
    <source>
        <dbReference type="EMBL" id="MCF4006387.1"/>
    </source>
</evidence>
<evidence type="ECO:0000256" key="3">
    <source>
        <dbReference type="ARBA" id="ARBA00022679"/>
    </source>
</evidence>
<feature type="transmembrane region" description="Helical" evidence="9">
    <location>
        <begin position="382"/>
        <end position="403"/>
    </location>
</feature>
<evidence type="ECO:0000259" key="10">
    <source>
        <dbReference type="Pfam" id="PF01757"/>
    </source>
</evidence>
<evidence type="ECO:0000256" key="6">
    <source>
        <dbReference type="ARBA" id="ARBA00023136"/>
    </source>
</evidence>
<protein>
    <submittedName>
        <fullName evidence="11">Acetyltransferase</fullName>
    </submittedName>
</protein>
<evidence type="ECO:0000256" key="2">
    <source>
        <dbReference type="ARBA" id="ARBA00022475"/>
    </source>
</evidence>
<keyword evidence="4 9" id="KW-0812">Transmembrane</keyword>
<evidence type="ECO:0000256" key="5">
    <source>
        <dbReference type="ARBA" id="ARBA00022989"/>
    </source>
</evidence>
<dbReference type="PANTHER" id="PTHR23028:SF53">
    <property type="entry name" value="ACYL_TRANSF_3 DOMAIN-CONTAINING PROTEIN"/>
    <property type="match status" value="1"/>
</dbReference>
<dbReference type="Pfam" id="PF01757">
    <property type="entry name" value="Acyl_transf_3"/>
    <property type="match status" value="1"/>
</dbReference>
<comment type="caution">
    <text evidence="11">The sequence shown here is derived from an EMBL/GenBank/DDBJ whole genome shotgun (WGS) entry which is preliminary data.</text>
</comment>
<keyword evidence="12" id="KW-1185">Reference proteome</keyword>
<feature type="compositionally biased region" description="Basic and acidic residues" evidence="8">
    <location>
        <begin position="480"/>
        <end position="489"/>
    </location>
</feature>
<dbReference type="Proteomes" id="UP001139336">
    <property type="component" value="Unassembled WGS sequence"/>
</dbReference>
<feature type="transmembrane region" description="Helical" evidence="9">
    <location>
        <begin position="245"/>
        <end position="264"/>
    </location>
</feature>
<dbReference type="Gene3D" id="3.40.50.1110">
    <property type="entry name" value="SGNH hydrolase"/>
    <property type="match status" value="1"/>
</dbReference>
<name>A0A9X1QN32_9CORY</name>
<dbReference type="EMBL" id="JAKGSI010000002">
    <property type="protein sequence ID" value="MCF4006387.1"/>
    <property type="molecule type" value="Genomic_DNA"/>
</dbReference>
<organism evidence="11 12">
    <name type="scientific">Corynebacterium uropygiale</name>
    <dbReference type="NCBI Taxonomy" id="1775911"/>
    <lineage>
        <taxon>Bacteria</taxon>
        <taxon>Bacillati</taxon>
        <taxon>Actinomycetota</taxon>
        <taxon>Actinomycetes</taxon>
        <taxon>Mycobacteriales</taxon>
        <taxon>Corynebacteriaceae</taxon>
        <taxon>Corynebacterium</taxon>
    </lineage>
</organism>
<feature type="transmembrane region" description="Helical" evidence="9">
    <location>
        <begin position="78"/>
        <end position="99"/>
    </location>
</feature>
<feature type="transmembrane region" description="Helical" evidence="9">
    <location>
        <begin position="214"/>
        <end position="233"/>
    </location>
</feature>
<feature type="transmembrane region" description="Helical" evidence="9">
    <location>
        <begin position="433"/>
        <end position="453"/>
    </location>
</feature>
<keyword evidence="7" id="KW-0012">Acyltransferase</keyword>
<evidence type="ECO:0000256" key="7">
    <source>
        <dbReference type="ARBA" id="ARBA00023315"/>
    </source>
</evidence>
<dbReference type="GO" id="GO:0016747">
    <property type="term" value="F:acyltransferase activity, transferring groups other than amino-acyl groups"/>
    <property type="evidence" value="ECO:0007669"/>
    <property type="project" value="InterPro"/>
</dbReference>
<feature type="region of interest" description="Disordered" evidence="8">
    <location>
        <begin position="1"/>
        <end position="49"/>
    </location>
</feature>
<proteinExistence type="predicted"/>
<evidence type="ECO:0000256" key="9">
    <source>
        <dbReference type="SAM" id="Phobius"/>
    </source>
</evidence>
<sequence>MDPQTETSPDAAISSPAPASPRPRRAQPQTIAATKGTKKPTRPGARPRIRRVPGLDGIRGIAVAAVVLYHFFGDLLPGGYLGVDVFFVLSGFLITSLLVREKAVTGRVSLSQFWLRRARRIFPAATFVLIIMTAIGGWCGGDAAVGLPRQFFSSLLFTNNWAQIIASRSYFADQGAEYFAHYWSLSVEEQFYVLWPLLFLLIMKVAGKKRARRAILAFPLLLALLSALAMLLLYDPQQDPSRVYYGTDTHAFGLLLGVALALGLSSHSSDPEADSWPVVTGRRTWGIPALVAMLVLLALFFTLPDQSPVTYRGGLLVASIATVVVVAGIVRGHTIPQWVGERRVLRHLGAISFSLYLWHWPVVIVLRELVRRLGPADIDPNVVMWISGLLGLVISMLLSEWSFKHIETPFRRYGYQAVFRQFFGEPAGPSQRWGWAGGAVALTVLTLVSLIVAPQHTRLEADLAAAAQDKGTAEQAVNPAEEKEKEERVMPSGDKITAIGDSVLLASKDAMMTEFPGIYVDGEVSRHYAAAPGIISGMESQGTLDPFVVLSFGTNGPSSGAGDPELLNQIIDSLGEDRTIILVMPYGDRGYMAEAQEEVRTAAQEHENVYVADWCHVAQANHGLLREDQIHPEPQGATAYAHAVRSALEQWQKDEKKVPAQCGV</sequence>
<dbReference type="InterPro" id="IPR002656">
    <property type="entry name" value="Acyl_transf_3_dom"/>
</dbReference>
<gene>
    <name evidence="11" type="ORF">L1O03_04220</name>
</gene>
<dbReference type="InterPro" id="IPR050879">
    <property type="entry name" value="Acyltransferase_3"/>
</dbReference>